<comment type="caution">
    <text evidence="1">The sequence shown here is derived from an EMBL/GenBank/DDBJ whole genome shotgun (WGS) entry which is preliminary data.</text>
</comment>
<evidence type="ECO:0000313" key="3">
    <source>
        <dbReference type="Proteomes" id="UP001548590"/>
    </source>
</evidence>
<dbReference type="EMBL" id="JBEWLZ010000001">
    <property type="protein sequence ID" value="MET1488686.1"/>
    <property type="molecule type" value="Genomic_DNA"/>
</dbReference>
<name>A0ABV2CLA2_9RHOO</name>
<accession>A0ABV2CLA2</accession>
<organism evidence="1 3">
    <name type="scientific">Uliginosibacterium paludis</name>
    <dbReference type="NCBI Taxonomy" id="1615952"/>
    <lineage>
        <taxon>Bacteria</taxon>
        <taxon>Pseudomonadati</taxon>
        <taxon>Pseudomonadota</taxon>
        <taxon>Betaproteobacteria</taxon>
        <taxon>Rhodocyclales</taxon>
        <taxon>Zoogloeaceae</taxon>
        <taxon>Uliginosibacterium</taxon>
    </lineage>
</organism>
<proteinExistence type="predicted"/>
<evidence type="ECO:0000313" key="1">
    <source>
        <dbReference type="EMBL" id="MET1488685.1"/>
    </source>
</evidence>
<protein>
    <submittedName>
        <fullName evidence="1">Uncharacterized protein</fullName>
    </submittedName>
</protein>
<dbReference type="RefSeq" id="WP_345927020.1">
    <property type="nucleotide sequence ID" value="NZ_JBDIVF010000003.1"/>
</dbReference>
<gene>
    <name evidence="1" type="ORF">ABVT11_02515</name>
    <name evidence="2" type="ORF">ABVT11_02520</name>
</gene>
<keyword evidence="3" id="KW-1185">Reference proteome</keyword>
<dbReference type="EMBL" id="JBEWLZ010000001">
    <property type="protein sequence ID" value="MET1488685.1"/>
    <property type="molecule type" value="Genomic_DNA"/>
</dbReference>
<reference evidence="1 3" key="1">
    <citation type="submission" date="2024-07" db="EMBL/GenBank/DDBJ databases">
        <title>Uliginosibacterium paludis KCTC:42655.</title>
        <authorList>
            <person name="Kim M.K."/>
        </authorList>
    </citation>
    <scope>NUCLEOTIDE SEQUENCE [LARGE SCALE GENOMIC DNA]</scope>
    <source>
        <strain evidence="1 3">KCTC 42655</strain>
    </source>
</reference>
<sequence length="72" mass="8068">MSSNSTSSLTGAFDQLSAEFSRIELFQKIMTFTDYSQPNAPTAEEFAFVLEGLTKDFQRALWDVHSGLIQQS</sequence>
<dbReference type="Proteomes" id="UP001548590">
    <property type="component" value="Unassembled WGS sequence"/>
</dbReference>
<evidence type="ECO:0000313" key="2">
    <source>
        <dbReference type="EMBL" id="MET1488686.1"/>
    </source>
</evidence>